<keyword evidence="7" id="KW-0862">Zinc</keyword>
<protein>
    <recommendedName>
        <fullName evidence="4">[histone H3]-trimethyl-L-lysine(9) demethylase</fullName>
        <ecNumber evidence="4">1.14.11.66</ecNumber>
    </recommendedName>
</protein>
<dbReference type="EnsemblMetazoa" id="XM_014407127.2">
    <property type="protein sequence ID" value="XP_014262613.1"/>
    <property type="gene ID" value="LOC106674420"/>
</dbReference>
<accession>A0A8I6SAL2</accession>
<proteinExistence type="inferred from homology"/>
<evidence type="ECO:0000256" key="7">
    <source>
        <dbReference type="ARBA" id="ARBA00022833"/>
    </source>
</evidence>
<evidence type="ECO:0000256" key="5">
    <source>
        <dbReference type="ARBA" id="ARBA00022723"/>
    </source>
</evidence>
<evidence type="ECO:0000256" key="3">
    <source>
        <dbReference type="ARBA" id="ARBA00009711"/>
    </source>
</evidence>
<keyword evidence="21" id="KW-1185">Reference proteome</keyword>
<evidence type="ECO:0000256" key="8">
    <source>
        <dbReference type="ARBA" id="ARBA00022853"/>
    </source>
</evidence>
<sequence length="1342" mass="152943">MDSKPGVPKIQVFRPTYEEFKNFSKYVDFIEEQGAHKAGLAKIIPPPEWKPRAEGYDLSSIQLKIPAPICQVVTGKQGLYQQINIQKKPMSVVEYQKLASSAKYCTPHYSDFEDLERKYWKNITYSPPIYGADVSGTLTDDSVNEWNINRLGTILDYVNEDYGISIEGVNTAYLYFGMWKTTFAWHTEDMDLYSINYLHFGAPKTWYSIPPEHGKRLERLANGFFPSYSKTCPAFLRHKMTIISPHVLKQYSIPFNKITQEEGEIMITFPYGYHAGFNHGFNCAESTNFATKRWVEYGKRALQCLCRPDNVKISMDTFVKRFQPERYDLWLQGKDLGPHPEDPTRVSVAPPPSSQEIQCNKNNKNPQLMEGNKRVPPLKKSENERVLPIPNELKRVIEEIELEEDSPDEEQIQVLEDIWLKAGEMELEEASIVDDGYELNAKKKRKKHDNKPSRNRKKYVSRKIKSREYIEVKELQVELEKCISVELPEPNPQLETQYLRIPSPPSSPQVKKMEESELNIMPSQPPLHNSPTLQQLEFSSIHQQDHFSPNGPSHWNIDNNLKKVKKDLLMKKSLSPSKKQFKKDNKKPKNYIKSPYDINTTYDLPTVKEEKFDEFASCYLTGNGELNMPIKAEPVDFNYVPENQQENEISQEGSLKSLIQVTNNVSVVPISTPSPPRSQSLSPIKKPESGSKIGSSNTVMRNIMEPSSSKSFDYNYKKYLPNVMNQPPKEKKEEEFLVYKSSEGIPVQVQKDSFNNRTLIVKVQKQRVKPLVFKPLPSDKIAQLWQDSSNRQSSGNKSLLLSKQQNYDHITSTTNPSSLTKCTSPNSLIQQTIINSLNSPFINERIFAPNDLSITLENSSTANVSSTNNTCPVIPGLTIKPITKSPPELTVPRFSATKNNYSSTKFSTTACLPCPVKETSSHGNERNCNMRATCITDQLNHQGLLSSNSLANISKFLKAQDLSKLMQDLQNPIFEEAYNKYWSQKEPYCALCVFFDVKALNEVQLGMTQDWLNELIDPPIPSRSKITMPSSMFERDSTEPLAILLVCEQCKVCMHAKCYAVDSSRMFNKKWLCDKCESSSPSYKSCRFCGLGGGAMKKMVDSQWVHVQCALFLPSTNLKVESLMDKPMQLTTFRRPCFICGRDTGTVPCCDSNCNLWFHVTCGQVCGIGVIPNPWFGAKLLITCLRHRHFHSMNCGIQPGVQVWAKKQPSNRYYKGVVSKISKEEYCTLSLIDDSLIVVPKKHVTMMDGRESLQKDCRVTCTFKNENLSAIYLNSGPKIVYTVNFLNLTTSDALLEDILCMEENKLGNESTRVSSHYKETIQNGKKINKILHMYIFNGIHCY</sequence>
<dbReference type="GO" id="GO:0048512">
    <property type="term" value="P:circadian behavior"/>
    <property type="evidence" value="ECO:0007669"/>
    <property type="project" value="UniProtKB-ARBA"/>
</dbReference>
<dbReference type="InterPro" id="IPR001965">
    <property type="entry name" value="Znf_PHD"/>
</dbReference>
<evidence type="ECO:0000259" key="19">
    <source>
        <dbReference type="PROSITE" id="PS51184"/>
    </source>
</evidence>
<evidence type="ECO:0000256" key="14">
    <source>
        <dbReference type="ARBA" id="ARBA00023242"/>
    </source>
</evidence>
<evidence type="ECO:0000256" key="10">
    <source>
        <dbReference type="ARBA" id="ARBA00023002"/>
    </source>
</evidence>
<keyword evidence="5" id="KW-0479">Metal-binding</keyword>
<evidence type="ECO:0000256" key="12">
    <source>
        <dbReference type="ARBA" id="ARBA00023015"/>
    </source>
</evidence>
<evidence type="ECO:0000256" key="2">
    <source>
        <dbReference type="ARBA" id="ARBA00004123"/>
    </source>
</evidence>
<evidence type="ECO:0000313" key="20">
    <source>
        <dbReference type="EnsemblMetazoa" id="XP_014262613.1"/>
    </source>
</evidence>
<evidence type="ECO:0000256" key="1">
    <source>
        <dbReference type="ARBA" id="ARBA00001954"/>
    </source>
</evidence>
<dbReference type="Pfam" id="PF13832">
    <property type="entry name" value="zf-HC5HC2H_2"/>
    <property type="match status" value="1"/>
</dbReference>
<dbReference type="SMART" id="SM00558">
    <property type="entry name" value="JmjC"/>
    <property type="match status" value="1"/>
</dbReference>
<feature type="region of interest" description="Disordered" evidence="17">
    <location>
        <begin position="335"/>
        <end position="378"/>
    </location>
</feature>
<evidence type="ECO:0000256" key="6">
    <source>
        <dbReference type="ARBA" id="ARBA00022771"/>
    </source>
</evidence>
<feature type="region of interest" description="Disordered" evidence="17">
    <location>
        <begin position="669"/>
        <end position="696"/>
    </location>
</feature>
<dbReference type="GO" id="GO:0140681">
    <property type="term" value="F:histone H3K36me2/H3K36me3 demethylase activity"/>
    <property type="evidence" value="ECO:0007669"/>
    <property type="project" value="UniProtKB-ARBA"/>
</dbReference>
<keyword evidence="8" id="KW-0156">Chromatin regulator</keyword>
<evidence type="ECO:0000259" key="18">
    <source>
        <dbReference type="PROSITE" id="PS51183"/>
    </source>
</evidence>
<comment type="similarity">
    <text evidence="3">Belongs to the JHDM3 histone demethylase family.</text>
</comment>
<evidence type="ECO:0000256" key="15">
    <source>
        <dbReference type="ARBA" id="ARBA00049349"/>
    </source>
</evidence>
<dbReference type="InterPro" id="IPR003349">
    <property type="entry name" value="JmjN"/>
</dbReference>
<keyword evidence="9" id="KW-0223">Dioxygenase</keyword>
<feature type="compositionally biased region" description="Polar residues" evidence="17">
    <location>
        <begin position="354"/>
        <end position="366"/>
    </location>
</feature>
<dbReference type="PANTHER" id="PTHR10694">
    <property type="entry name" value="LYSINE-SPECIFIC DEMETHYLASE"/>
    <property type="match status" value="1"/>
</dbReference>
<dbReference type="InterPro" id="IPR003347">
    <property type="entry name" value="JmjC_dom"/>
</dbReference>
<dbReference type="PROSITE" id="PS51183">
    <property type="entry name" value="JMJN"/>
    <property type="match status" value="1"/>
</dbReference>
<evidence type="ECO:0000256" key="9">
    <source>
        <dbReference type="ARBA" id="ARBA00022964"/>
    </source>
</evidence>
<name>A0A8I6SAL2_CIMLE</name>
<dbReference type="SMART" id="SM00249">
    <property type="entry name" value="PHD"/>
    <property type="match status" value="2"/>
</dbReference>
<dbReference type="OrthoDB" id="9547406at2759"/>
<evidence type="ECO:0000256" key="16">
    <source>
        <dbReference type="ARBA" id="ARBA00053408"/>
    </source>
</evidence>
<dbReference type="SUPFAM" id="SSF51197">
    <property type="entry name" value="Clavaminate synthase-like"/>
    <property type="match status" value="1"/>
</dbReference>
<keyword evidence="10" id="KW-0560">Oxidoreductase</keyword>
<evidence type="ECO:0000256" key="13">
    <source>
        <dbReference type="ARBA" id="ARBA00023163"/>
    </source>
</evidence>
<organism evidence="20 21">
    <name type="scientific">Cimex lectularius</name>
    <name type="common">Bed bug</name>
    <name type="synonym">Acanthia lectularia</name>
    <dbReference type="NCBI Taxonomy" id="79782"/>
    <lineage>
        <taxon>Eukaryota</taxon>
        <taxon>Metazoa</taxon>
        <taxon>Ecdysozoa</taxon>
        <taxon>Arthropoda</taxon>
        <taxon>Hexapoda</taxon>
        <taxon>Insecta</taxon>
        <taxon>Pterygota</taxon>
        <taxon>Neoptera</taxon>
        <taxon>Paraneoptera</taxon>
        <taxon>Hemiptera</taxon>
        <taxon>Heteroptera</taxon>
        <taxon>Panheteroptera</taxon>
        <taxon>Cimicomorpha</taxon>
        <taxon>Cimicidae</taxon>
        <taxon>Cimex</taxon>
    </lineage>
</organism>
<dbReference type="Pfam" id="PF02375">
    <property type="entry name" value="JmjN"/>
    <property type="match status" value="1"/>
</dbReference>
<dbReference type="InterPro" id="IPR019787">
    <property type="entry name" value="Znf_PHD-finger"/>
</dbReference>
<dbReference type="GO" id="GO:0010468">
    <property type="term" value="P:regulation of gene expression"/>
    <property type="evidence" value="ECO:0007669"/>
    <property type="project" value="TreeGrafter"/>
</dbReference>
<dbReference type="FunFam" id="2.60.120.650:FF:000048">
    <property type="entry name" value="Lysine-specific demethylase 4A"/>
    <property type="match status" value="1"/>
</dbReference>
<dbReference type="GeneID" id="106674420"/>
<reference evidence="20" key="1">
    <citation type="submission" date="2022-01" db="UniProtKB">
        <authorList>
            <consortium name="EnsemblMetazoa"/>
        </authorList>
    </citation>
    <scope>IDENTIFICATION</scope>
</reference>
<dbReference type="CDD" id="cd15493">
    <property type="entry name" value="PHD_JMJD2"/>
    <property type="match status" value="1"/>
</dbReference>
<comment type="catalytic activity">
    <reaction evidence="15">
        <text>N(6),N(6),N(6)-trimethyl-L-lysyl(9)-[histone H3] + 2 2-oxoglutarate + 2 O2 = N(6)-methyl-L-lysyl(9)-[histone H3] + 2 formaldehyde + 2 succinate + 2 CO2</text>
        <dbReference type="Rhea" id="RHEA:60200"/>
        <dbReference type="Rhea" id="RHEA-COMP:15538"/>
        <dbReference type="Rhea" id="RHEA-COMP:15542"/>
        <dbReference type="ChEBI" id="CHEBI:15379"/>
        <dbReference type="ChEBI" id="CHEBI:16526"/>
        <dbReference type="ChEBI" id="CHEBI:16810"/>
        <dbReference type="ChEBI" id="CHEBI:16842"/>
        <dbReference type="ChEBI" id="CHEBI:30031"/>
        <dbReference type="ChEBI" id="CHEBI:61929"/>
        <dbReference type="ChEBI" id="CHEBI:61961"/>
        <dbReference type="EC" id="1.14.11.66"/>
    </reaction>
</comment>
<evidence type="ECO:0000256" key="4">
    <source>
        <dbReference type="ARBA" id="ARBA00012900"/>
    </source>
</evidence>
<keyword evidence="6" id="KW-0863">Zinc-finger</keyword>
<dbReference type="GO" id="GO:0005634">
    <property type="term" value="C:nucleus"/>
    <property type="evidence" value="ECO:0007669"/>
    <property type="project" value="UniProtKB-SubCell"/>
</dbReference>
<evidence type="ECO:0000256" key="17">
    <source>
        <dbReference type="SAM" id="MobiDB-lite"/>
    </source>
</evidence>
<dbReference type="InterPro" id="IPR013083">
    <property type="entry name" value="Znf_RING/FYVE/PHD"/>
</dbReference>
<evidence type="ECO:0000256" key="11">
    <source>
        <dbReference type="ARBA" id="ARBA00023004"/>
    </source>
</evidence>
<dbReference type="EC" id="1.14.11.66" evidence="4"/>
<dbReference type="GO" id="GO:0000785">
    <property type="term" value="C:chromatin"/>
    <property type="evidence" value="ECO:0007669"/>
    <property type="project" value="TreeGrafter"/>
</dbReference>
<dbReference type="KEGG" id="clec:106674420"/>
<dbReference type="GO" id="GO:0140684">
    <property type="term" value="F:histone H3K9me2/H3K9me3 demethylase activity"/>
    <property type="evidence" value="ECO:0007669"/>
    <property type="project" value="UniProtKB-EC"/>
</dbReference>
<evidence type="ECO:0000313" key="21">
    <source>
        <dbReference type="Proteomes" id="UP000494040"/>
    </source>
</evidence>
<keyword evidence="11" id="KW-0408">Iron</keyword>
<keyword evidence="13" id="KW-0804">Transcription</keyword>
<dbReference type="Gene3D" id="2.60.120.650">
    <property type="entry name" value="Cupin"/>
    <property type="match status" value="1"/>
</dbReference>
<dbReference type="SMART" id="SM00545">
    <property type="entry name" value="JmjN"/>
    <property type="match status" value="1"/>
</dbReference>
<dbReference type="Pfam" id="PF02373">
    <property type="entry name" value="JmjC"/>
    <property type="match status" value="1"/>
</dbReference>
<dbReference type="GO" id="GO:0008270">
    <property type="term" value="F:zinc ion binding"/>
    <property type="evidence" value="ECO:0007669"/>
    <property type="project" value="UniProtKB-KW"/>
</dbReference>
<comment type="subcellular location">
    <subcellularLocation>
        <location evidence="2">Nucleus</location>
    </subcellularLocation>
</comment>
<comment type="function">
    <text evidence="16">Probable histone demethylase that specifically demethylates 'Lys-9' and 'Lys-36' residues of histone H3, thereby playing a central role in histone code. Demethylation of Lys residue generates formaldehyde and succinate.</text>
</comment>
<dbReference type="CDD" id="cd15571">
    <property type="entry name" value="ePHD"/>
    <property type="match status" value="1"/>
</dbReference>
<dbReference type="Gene3D" id="3.30.40.10">
    <property type="entry name" value="Zinc/RING finger domain, C3HC4 (zinc finger)"/>
    <property type="match status" value="2"/>
</dbReference>
<feature type="domain" description="JmjN" evidence="18">
    <location>
        <begin position="10"/>
        <end position="52"/>
    </location>
</feature>
<dbReference type="PROSITE" id="PS51184">
    <property type="entry name" value="JMJC"/>
    <property type="match status" value="1"/>
</dbReference>
<comment type="cofactor">
    <cofactor evidence="1">
        <name>Fe(2+)</name>
        <dbReference type="ChEBI" id="CHEBI:29033"/>
    </cofactor>
</comment>
<dbReference type="Proteomes" id="UP000494040">
    <property type="component" value="Unassembled WGS sequence"/>
</dbReference>
<keyword evidence="12" id="KW-0805">Transcription regulation</keyword>
<dbReference type="SUPFAM" id="SSF57903">
    <property type="entry name" value="FYVE/PHD zinc finger"/>
    <property type="match status" value="1"/>
</dbReference>
<dbReference type="RefSeq" id="XP_014262613.1">
    <property type="nucleotide sequence ID" value="XM_014407127.2"/>
</dbReference>
<dbReference type="Pfam" id="PF13831">
    <property type="entry name" value="PHD_2"/>
    <property type="match status" value="1"/>
</dbReference>
<feature type="domain" description="JmjC" evidence="19">
    <location>
        <begin position="140"/>
        <end position="306"/>
    </location>
</feature>
<dbReference type="InterPro" id="IPR011011">
    <property type="entry name" value="Znf_FYVE_PHD"/>
</dbReference>
<dbReference type="PANTHER" id="PTHR10694:SF129">
    <property type="entry name" value="LYSINE-SPECIFIC DEMETHYLASE 4B-RELATED"/>
    <property type="match status" value="1"/>
</dbReference>
<keyword evidence="14" id="KW-0539">Nucleus</keyword>